<dbReference type="InterPro" id="IPR003961">
    <property type="entry name" value="FN3_dom"/>
</dbReference>
<evidence type="ECO:0000256" key="2">
    <source>
        <dbReference type="ARBA" id="ARBA00013064"/>
    </source>
</evidence>
<dbReference type="Gene3D" id="2.60.40.10">
    <property type="entry name" value="Immunoglobulins"/>
    <property type="match status" value="16"/>
</dbReference>
<feature type="domain" description="Fibronectin type-III" evidence="14">
    <location>
        <begin position="1442"/>
        <end position="1539"/>
    </location>
</feature>
<keyword evidence="16" id="KW-0675">Receptor</keyword>
<dbReference type="GeneID" id="115806381"/>
<feature type="domain" description="Fibronectin type-III" evidence="14">
    <location>
        <begin position="956"/>
        <end position="1048"/>
    </location>
</feature>
<feature type="domain" description="Fibronectin type-III" evidence="14">
    <location>
        <begin position="778"/>
        <end position="870"/>
    </location>
</feature>
<dbReference type="CDD" id="cd00063">
    <property type="entry name" value="FN3"/>
    <property type="match status" value="12"/>
</dbReference>
<feature type="domain" description="Fibronectin type-III" evidence="14">
    <location>
        <begin position="632"/>
        <end position="728"/>
    </location>
</feature>
<dbReference type="RefSeq" id="XP_030622917.1">
    <property type="nucleotide sequence ID" value="XM_030767057.1"/>
</dbReference>
<evidence type="ECO:0000259" key="12">
    <source>
        <dbReference type="PROSITE" id="PS50055"/>
    </source>
</evidence>
<evidence type="ECO:0000313" key="16">
    <source>
        <dbReference type="RefSeq" id="XP_030622917.1"/>
    </source>
</evidence>
<keyword evidence="7 11" id="KW-1133">Transmembrane helix</keyword>
<name>A0A6J2UUA8_CHACN</name>
<evidence type="ECO:0000256" key="1">
    <source>
        <dbReference type="ARBA" id="ARBA00004479"/>
    </source>
</evidence>
<dbReference type="InterPro" id="IPR050713">
    <property type="entry name" value="RTP_Phos/Ushers"/>
</dbReference>
<dbReference type="PROSITE" id="PS50056">
    <property type="entry name" value="TYR_PHOSPHATASE_2"/>
    <property type="match status" value="1"/>
</dbReference>
<evidence type="ECO:0000259" key="13">
    <source>
        <dbReference type="PROSITE" id="PS50056"/>
    </source>
</evidence>
<sequence>MTGLLCLIAPSNVPTVNLTSRTENQLTLEWSKVNNNSDYNYILRYSNGTETNIPVSQDSDVVPHTVPSLSSGTKYFFTLYTAFEGVRSSGYNFSEVTTPSNVLTVNLTSRTENQLTLEWTKVNNNSNYTYILRYSNGNETPITESDSGDVVPYTVSSLSSGTKYSFTLYTVFEEVRSSGYNFSQVTTPSNILAVNLTSRNENQLTLEWTKVNNNSNYNYILRYSNGAETNITVSQDSDVVTHNISLLSSGTKYFFTLYTVFEGVRSSGYNFSQVTTPSNVLTVNLTSRTENQLTLEWGKVNNNSDYNYTLRYSNGTETNITVSQYSDVVTHNVSLLSSGTKYFFTLYTVFEGVRSSGYSFSEVTTPSNILTVNLTSRTENQLTLEWTKVKNNSNYNYTLRYNNRTETNIIVSQDSDVVTHNISSLSSGTKYFFTLYTVFEGVRSSGYNFSQVTTPSNIQAVYLTTRTENQLTLEWTKVNNSSDYNYTLRYNNRTETNITVSQDSDVVTHSVSLLSSGTKYFFTLYTVFEGVRSSGYNFSQVTTPSNVLTVNLTSRTENQLTLEWTKVNNNSNYNYTLRYNNRTETNITVSQDSNVVTHDVSSLFSGTKYSFTLYTVFEGVRSSGYNFSQVTTPSKVLTVNLINRTVNQLILEWSKVNNNSDYNYTLRYKNGTETNITASPDSDVVTHNVSSLSSGTKYFFTLYTVFEGVRSSGYNFSQVTNGTETNITESDTNQVLTHTVPSLSSGTKYSFTLYTVFEGVRSSGYNFSQVTSEYHCPTPSNIQAVYLTTRNENQLTLEWTKVNNNSNYNYILRYSNGTETNITVSQDRDVVTHNVSLLSSGTKYFFTLYTVFEGVRSSGYNFSQVTTPSNVLTVNLTSRTENQLTLEWTKVNNNSNYNYTLRYNNRTETNITVSQDSNVVTHDVSSLFSGTKYSFTLYTVFEGVRSSGYNFSQVTTPSSIISINLKSRNENQLTLEWTKVNNNSNYTYTLRYNNRTETNITASQDSDVVTHNVSSLSSGTKYFFTLFTVFEGVRSSGYNFSQVTIPSNVLTVNLTSRAENQLTLEWTKVNNNSDYNYTLRYNNRTETNITVSQDSDVVTHNVSLLSSGTKYFFTLYTVFEGVRSSGYNFSQVTIPSNVLTVNLTSRTENQLNLKWDKVKNNNNYTYTLRYSNGTETNITVSQDSDVVTHDVSSLSSGTKYVFTLYTVFEGVRSSGYSFFEVTTPSNVLTVNLTSRTENQLTLRWDKVKNNNNYSYILRYSNGTETNITESDTNQVVTHTVPSLSSGTKHSFILYTVFEGVRSSGYNFSEVTTPSNVLSVNLTSRTETELTLKWDKVNNNSDYSYILRYSDETETNITESDTNQIVTHDISSLSSGTKYSFTLYTVLEGVRSSGYNFSEVTNTNQLVTHTVPSLSSGTKYSFTLYTVFEGVRSNGYNFSEVTTPSNLDHVTVTHRNETALTLQWNKVNKNNKYSYNLTYNSGPEIPISASEGSDIVTFTVSSLSPATEYTLTLYTVFEGVKSTFDCTISNWRVTNQTINAQIQGLFTTATAINGNDSSPVDGSVDNGAVSFSDLSPGSTYTVSLQYQSLLQCTHTVTLVPGLVTGLRCEYSSGGYALALVWGDPVGKRTGVQVNMSGKSFTENGNRLEIPGQQPAQWYHLTVTSLSGEMRSESVSISCQTDPRGVIAGSVIGVLLIIVLVCLGLFICRRHPEIIGSSKLPHVFTDTKKTSVDKFKAAIPLKKFPDHFKAMSADENRGFSEEYEDLGPVGTEQARRVALMPENKSKNRFTNVLPYDWSRVRLSAQGPGNSDYINANYMPGYGSNSRQYIASQGPLPSTVNDFWRMIWEQKVQGIVMVTNCTEGGRIKCEQYWPLDYTPCTYGHVTVTVQSEQRDVDWTLREFKVKNTTSSSEERTVRHFHFTAWPDHGVPAGTEALIQFRALVRQHIETCGSSAPTVVHCSAGVGRTGTLIALDVLLQQLDRDRAVGIASFVYRMRMSRPLMVQTESQYVFLHQCIMDCLQPKEKIPEEAIYENSDMIYANAMALKEYNSGTKA</sequence>
<dbReference type="GO" id="GO:0004725">
    <property type="term" value="F:protein tyrosine phosphatase activity"/>
    <property type="evidence" value="ECO:0007669"/>
    <property type="project" value="UniProtKB-EC"/>
</dbReference>
<evidence type="ECO:0000256" key="9">
    <source>
        <dbReference type="ARBA" id="ARBA00023180"/>
    </source>
</evidence>
<evidence type="ECO:0000256" key="7">
    <source>
        <dbReference type="ARBA" id="ARBA00022989"/>
    </source>
</evidence>
<dbReference type="InterPro" id="IPR003595">
    <property type="entry name" value="Tyr_Pase_cat"/>
</dbReference>
<dbReference type="GO" id="GO:0016020">
    <property type="term" value="C:membrane"/>
    <property type="evidence" value="ECO:0007669"/>
    <property type="project" value="UniProtKB-SubCell"/>
</dbReference>
<keyword evidence="8 11" id="KW-0472">Membrane</keyword>
<feature type="domain" description="Fibronectin type-III" evidence="14">
    <location>
        <begin position="1312"/>
        <end position="1405"/>
    </location>
</feature>
<feature type="domain" description="Fibronectin type-III" evidence="14">
    <location>
        <begin position="276"/>
        <end position="368"/>
    </location>
</feature>
<feature type="domain" description="Fibronectin type-III" evidence="14">
    <location>
        <begin position="98"/>
        <end position="190"/>
    </location>
</feature>
<dbReference type="InterPro" id="IPR016130">
    <property type="entry name" value="Tyr_Pase_AS"/>
</dbReference>
<dbReference type="PANTHER" id="PTHR46957:SF10">
    <property type="entry name" value="PROTEIN TYROSINE PHOSPHATASE, RECEPTOR TYPE, H"/>
    <property type="match status" value="1"/>
</dbReference>
<keyword evidence="15" id="KW-1185">Reference proteome</keyword>
<proteinExistence type="predicted"/>
<evidence type="ECO:0000256" key="3">
    <source>
        <dbReference type="ARBA" id="ARBA00022692"/>
    </source>
</evidence>
<gene>
    <name evidence="16" type="primary">LOC115806381</name>
</gene>
<dbReference type="SUPFAM" id="SSF52799">
    <property type="entry name" value="(Phosphotyrosine protein) phosphatases II"/>
    <property type="match status" value="1"/>
</dbReference>
<dbReference type="PRINTS" id="PR00700">
    <property type="entry name" value="PRTYPHPHTASE"/>
</dbReference>
<evidence type="ECO:0000313" key="15">
    <source>
        <dbReference type="Proteomes" id="UP000504632"/>
    </source>
</evidence>
<feature type="domain" description="Fibronectin type-III" evidence="14">
    <location>
        <begin position="1134"/>
        <end position="1226"/>
    </location>
</feature>
<dbReference type="InterPro" id="IPR000242">
    <property type="entry name" value="PTP_cat"/>
</dbReference>
<keyword evidence="6" id="KW-0904">Protein phosphatase</keyword>
<dbReference type="Gene3D" id="3.90.190.10">
    <property type="entry name" value="Protein tyrosine phosphatase superfamily"/>
    <property type="match status" value="1"/>
</dbReference>
<comment type="catalytic activity">
    <reaction evidence="10">
        <text>O-phospho-L-tyrosyl-[protein] + H2O = L-tyrosyl-[protein] + phosphate</text>
        <dbReference type="Rhea" id="RHEA:10684"/>
        <dbReference type="Rhea" id="RHEA-COMP:10136"/>
        <dbReference type="Rhea" id="RHEA-COMP:20101"/>
        <dbReference type="ChEBI" id="CHEBI:15377"/>
        <dbReference type="ChEBI" id="CHEBI:43474"/>
        <dbReference type="ChEBI" id="CHEBI:46858"/>
        <dbReference type="ChEBI" id="CHEBI:61978"/>
        <dbReference type="EC" id="3.1.3.48"/>
    </reaction>
</comment>
<evidence type="ECO:0000256" key="11">
    <source>
        <dbReference type="SAM" id="Phobius"/>
    </source>
</evidence>
<feature type="transmembrane region" description="Helical" evidence="11">
    <location>
        <begin position="1684"/>
        <end position="1706"/>
    </location>
</feature>
<dbReference type="PROSITE" id="PS50853">
    <property type="entry name" value="FN3"/>
    <property type="match status" value="9"/>
</dbReference>
<dbReference type="PROSITE" id="PS00383">
    <property type="entry name" value="TYR_PHOSPHATASE_1"/>
    <property type="match status" value="1"/>
</dbReference>
<evidence type="ECO:0000259" key="14">
    <source>
        <dbReference type="PROSITE" id="PS50853"/>
    </source>
</evidence>
<evidence type="ECO:0000256" key="5">
    <source>
        <dbReference type="ARBA" id="ARBA00022801"/>
    </source>
</evidence>
<comment type="subcellular location">
    <subcellularLocation>
        <location evidence="1">Membrane</location>
        <topology evidence="1">Single-pass type I membrane protein</topology>
    </subcellularLocation>
</comment>
<dbReference type="InterPro" id="IPR029021">
    <property type="entry name" value="Prot-tyrosine_phosphatase-like"/>
</dbReference>
<keyword evidence="3 11" id="KW-0812">Transmembrane</keyword>
<dbReference type="InParanoid" id="A0A6J2UUA8"/>
<evidence type="ECO:0000256" key="8">
    <source>
        <dbReference type="ARBA" id="ARBA00023136"/>
    </source>
</evidence>
<reference evidence="16" key="1">
    <citation type="submission" date="2025-08" db="UniProtKB">
        <authorList>
            <consortium name="RefSeq"/>
        </authorList>
    </citation>
    <scope>IDENTIFICATION</scope>
</reference>
<evidence type="ECO:0000256" key="10">
    <source>
        <dbReference type="ARBA" id="ARBA00051722"/>
    </source>
</evidence>
<dbReference type="Pfam" id="PF00102">
    <property type="entry name" value="Y_phosphatase"/>
    <property type="match status" value="1"/>
</dbReference>
<accession>A0A6J2UUA8</accession>
<keyword evidence="5" id="KW-0378">Hydrolase</keyword>
<feature type="domain" description="Tyrosine specific protein phosphatases" evidence="13">
    <location>
        <begin position="1935"/>
        <end position="2008"/>
    </location>
</feature>
<dbReference type="SMART" id="SM00060">
    <property type="entry name" value="FN3"/>
    <property type="match status" value="17"/>
</dbReference>
<dbReference type="SMART" id="SM00404">
    <property type="entry name" value="PTPc_motif"/>
    <property type="match status" value="1"/>
</dbReference>
<dbReference type="EC" id="3.1.3.48" evidence="2"/>
<organism evidence="15 16">
    <name type="scientific">Chanos chanos</name>
    <name type="common">Milkfish</name>
    <name type="synonym">Mugil chanos</name>
    <dbReference type="NCBI Taxonomy" id="29144"/>
    <lineage>
        <taxon>Eukaryota</taxon>
        <taxon>Metazoa</taxon>
        <taxon>Chordata</taxon>
        <taxon>Craniata</taxon>
        <taxon>Vertebrata</taxon>
        <taxon>Euteleostomi</taxon>
        <taxon>Actinopterygii</taxon>
        <taxon>Neopterygii</taxon>
        <taxon>Teleostei</taxon>
        <taxon>Ostariophysi</taxon>
        <taxon>Gonorynchiformes</taxon>
        <taxon>Chanidae</taxon>
        <taxon>Chanos</taxon>
    </lineage>
</organism>
<dbReference type="InterPro" id="IPR036116">
    <property type="entry name" value="FN3_sf"/>
</dbReference>
<feature type="domain" description="Fibronectin type-III" evidence="14">
    <location>
        <begin position="454"/>
        <end position="546"/>
    </location>
</feature>
<dbReference type="InterPro" id="IPR000387">
    <property type="entry name" value="Tyr_Pase_dom"/>
</dbReference>
<evidence type="ECO:0000256" key="4">
    <source>
        <dbReference type="ARBA" id="ARBA00022729"/>
    </source>
</evidence>
<dbReference type="InterPro" id="IPR013783">
    <property type="entry name" value="Ig-like_fold"/>
</dbReference>
<feature type="domain" description="Tyrosine-protein phosphatase" evidence="12">
    <location>
        <begin position="1757"/>
        <end position="2017"/>
    </location>
</feature>
<evidence type="ECO:0000256" key="6">
    <source>
        <dbReference type="ARBA" id="ARBA00022912"/>
    </source>
</evidence>
<keyword evidence="4" id="KW-0732">Signal</keyword>
<dbReference type="FunFam" id="3.90.190.10:FF:000009">
    <property type="entry name" value="Receptor-type tyrosine-protein phosphatase beta"/>
    <property type="match status" value="1"/>
</dbReference>
<keyword evidence="9" id="KW-0325">Glycoprotein</keyword>
<dbReference type="Proteomes" id="UP000504632">
    <property type="component" value="Chromosome 3"/>
</dbReference>
<dbReference type="GO" id="GO:0043235">
    <property type="term" value="C:receptor complex"/>
    <property type="evidence" value="ECO:0007669"/>
    <property type="project" value="TreeGrafter"/>
</dbReference>
<dbReference type="SMART" id="SM00194">
    <property type="entry name" value="PTPc"/>
    <property type="match status" value="1"/>
</dbReference>
<dbReference type="SUPFAM" id="SSF49265">
    <property type="entry name" value="Fibronectin type III"/>
    <property type="match status" value="10"/>
</dbReference>
<dbReference type="OrthoDB" id="8609993at2759"/>
<dbReference type="PROSITE" id="PS50055">
    <property type="entry name" value="TYR_PHOSPHATASE_PTP"/>
    <property type="match status" value="1"/>
</dbReference>
<dbReference type="PANTHER" id="PTHR46957">
    <property type="entry name" value="CYTOKINE RECEPTOR"/>
    <property type="match status" value="1"/>
</dbReference>
<protein>
    <recommendedName>
        <fullName evidence="2">protein-tyrosine-phosphatase</fullName>
        <ecNumber evidence="2">3.1.3.48</ecNumber>
    </recommendedName>
</protein>